<dbReference type="InterPro" id="IPR016181">
    <property type="entry name" value="Acyl_CoA_acyltransferase"/>
</dbReference>
<evidence type="ECO:0000256" key="1">
    <source>
        <dbReference type="ARBA" id="ARBA00022679"/>
    </source>
</evidence>
<dbReference type="EC" id="2.3.1.-" evidence="4"/>
<keyword evidence="2 4" id="KW-0012">Acyltransferase</keyword>
<evidence type="ECO:0000259" key="3">
    <source>
        <dbReference type="PROSITE" id="PS51186"/>
    </source>
</evidence>
<organism evidence="4 5">
    <name type="scientific">Ideonella lacteola</name>
    <dbReference type="NCBI Taxonomy" id="2984193"/>
    <lineage>
        <taxon>Bacteria</taxon>
        <taxon>Pseudomonadati</taxon>
        <taxon>Pseudomonadota</taxon>
        <taxon>Betaproteobacteria</taxon>
        <taxon>Burkholderiales</taxon>
        <taxon>Sphaerotilaceae</taxon>
        <taxon>Ideonella</taxon>
    </lineage>
</organism>
<dbReference type="NCBIfam" id="NF002959">
    <property type="entry name" value="PRK03624.1"/>
    <property type="match status" value="1"/>
</dbReference>
<comment type="caution">
    <text evidence="4">The sequence shown here is derived from an EMBL/GenBank/DDBJ whole genome shotgun (WGS) entry which is preliminary data.</text>
</comment>
<dbReference type="PANTHER" id="PTHR43877">
    <property type="entry name" value="AMINOALKYLPHOSPHONATE N-ACETYLTRANSFERASE-RELATED-RELATED"/>
    <property type="match status" value="1"/>
</dbReference>
<proteinExistence type="predicted"/>
<dbReference type="PROSITE" id="PS51186">
    <property type="entry name" value="GNAT"/>
    <property type="match status" value="1"/>
</dbReference>
<keyword evidence="1 4" id="KW-0808">Transferase</keyword>
<dbReference type="GO" id="GO:0016746">
    <property type="term" value="F:acyltransferase activity"/>
    <property type="evidence" value="ECO:0007669"/>
    <property type="project" value="UniProtKB-KW"/>
</dbReference>
<sequence length="142" mass="16220">MPIAIRTYIDTDESAVVSLWQRCGLTRPWNNPGKDIRRKLAEQPELFGVMADDSEVIGTVMAGYEGHRGWINYLAVDPDRRQQGLGRQLMEWAEARLRERGCPKINLQVRQGNEAVLAFYSALGYADDRVVSLGKRFEHDDR</sequence>
<feature type="domain" description="N-acetyltransferase" evidence="3">
    <location>
        <begin position="3"/>
        <end position="142"/>
    </location>
</feature>
<dbReference type="RefSeq" id="WP_341425753.1">
    <property type="nucleotide sequence ID" value="NZ_JBBUTG010000005.1"/>
</dbReference>
<protein>
    <submittedName>
        <fullName evidence="4">GNAT family acetyltransferase</fullName>
        <ecNumber evidence="4">2.3.1.-</ecNumber>
    </submittedName>
</protein>
<keyword evidence="5" id="KW-1185">Reference proteome</keyword>
<dbReference type="SUPFAM" id="SSF55729">
    <property type="entry name" value="Acyl-CoA N-acyltransferases (Nat)"/>
    <property type="match status" value="1"/>
</dbReference>
<dbReference type="InterPro" id="IPR000182">
    <property type="entry name" value="GNAT_dom"/>
</dbReference>
<dbReference type="InterPro" id="IPR050832">
    <property type="entry name" value="Bact_Acetyltransf"/>
</dbReference>
<dbReference type="CDD" id="cd04301">
    <property type="entry name" value="NAT_SF"/>
    <property type="match status" value="1"/>
</dbReference>
<dbReference type="Gene3D" id="3.40.630.30">
    <property type="match status" value="1"/>
</dbReference>
<dbReference type="EMBL" id="JBBUTG010000005">
    <property type="protein sequence ID" value="MEK8031375.1"/>
    <property type="molecule type" value="Genomic_DNA"/>
</dbReference>
<reference evidence="4 5" key="1">
    <citation type="submission" date="2024-04" db="EMBL/GenBank/DDBJ databases">
        <title>Novel species of the genus Ideonella isolated from streams.</title>
        <authorList>
            <person name="Lu H."/>
        </authorList>
    </citation>
    <scope>NUCLEOTIDE SEQUENCE [LARGE SCALE GENOMIC DNA]</scope>
    <source>
        <strain evidence="4 5">DXS29W</strain>
    </source>
</reference>
<name>A0ABU9BN37_9BURK</name>
<accession>A0ABU9BN37</accession>
<evidence type="ECO:0000313" key="5">
    <source>
        <dbReference type="Proteomes" id="UP001371218"/>
    </source>
</evidence>
<dbReference type="PANTHER" id="PTHR43877:SF2">
    <property type="entry name" value="AMINOALKYLPHOSPHONATE N-ACETYLTRANSFERASE-RELATED"/>
    <property type="match status" value="1"/>
</dbReference>
<gene>
    <name evidence="4" type="ORF">AACH06_11150</name>
</gene>
<dbReference type="Pfam" id="PF00583">
    <property type="entry name" value="Acetyltransf_1"/>
    <property type="match status" value="1"/>
</dbReference>
<dbReference type="Proteomes" id="UP001371218">
    <property type="component" value="Unassembled WGS sequence"/>
</dbReference>
<evidence type="ECO:0000256" key="2">
    <source>
        <dbReference type="ARBA" id="ARBA00023315"/>
    </source>
</evidence>
<evidence type="ECO:0000313" key="4">
    <source>
        <dbReference type="EMBL" id="MEK8031375.1"/>
    </source>
</evidence>